<evidence type="ECO:0000313" key="1">
    <source>
        <dbReference type="EMBL" id="KAI5410086.1"/>
    </source>
</evidence>
<keyword evidence="2" id="KW-1185">Reference proteome</keyword>
<dbReference type="AlphaFoldDB" id="A0A9D4X0R7"/>
<name>A0A9D4X0R7_PEA</name>
<dbReference type="PANTHER" id="PTHR31286:SF99">
    <property type="entry name" value="DUF4283 DOMAIN-CONTAINING PROTEIN"/>
    <property type="match status" value="1"/>
</dbReference>
<dbReference type="Gramene" id="Psat05G0553300-T1">
    <property type="protein sequence ID" value="KAI5410086.1"/>
    <property type="gene ID" value="KIW84_055533"/>
</dbReference>
<organism evidence="1 2">
    <name type="scientific">Pisum sativum</name>
    <name type="common">Garden pea</name>
    <name type="synonym">Lathyrus oleraceus</name>
    <dbReference type="NCBI Taxonomy" id="3888"/>
    <lineage>
        <taxon>Eukaryota</taxon>
        <taxon>Viridiplantae</taxon>
        <taxon>Streptophyta</taxon>
        <taxon>Embryophyta</taxon>
        <taxon>Tracheophyta</taxon>
        <taxon>Spermatophyta</taxon>
        <taxon>Magnoliopsida</taxon>
        <taxon>eudicotyledons</taxon>
        <taxon>Gunneridae</taxon>
        <taxon>Pentapetalae</taxon>
        <taxon>rosids</taxon>
        <taxon>fabids</taxon>
        <taxon>Fabales</taxon>
        <taxon>Fabaceae</taxon>
        <taxon>Papilionoideae</taxon>
        <taxon>50 kb inversion clade</taxon>
        <taxon>NPAAA clade</taxon>
        <taxon>Hologalegina</taxon>
        <taxon>IRL clade</taxon>
        <taxon>Fabeae</taxon>
        <taxon>Lathyrus</taxon>
    </lineage>
</organism>
<gene>
    <name evidence="1" type="ORF">KIW84_055533</name>
</gene>
<evidence type="ECO:0008006" key="3">
    <source>
        <dbReference type="Google" id="ProtNLM"/>
    </source>
</evidence>
<dbReference type="InterPro" id="IPR040256">
    <property type="entry name" value="At4g02000-like"/>
</dbReference>
<dbReference type="EMBL" id="JAMSHJ010000005">
    <property type="protein sequence ID" value="KAI5410086.1"/>
    <property type="molecule type" value="Genomic_DNA"/>
</dbReference>
<evidence type="ECO:0000313" key="2">
    <source>
        <dbReference type="Proteomes" id="UP001058974"/>
    </source>
</evidence>
<sequence length="225" mass="25778">MFIGKIELSKGATSVEEKVVDSFGELKIGEYKFRDYECPEIILSKKEEQRISGSWKKDYREDVAEKNKSPSFYLASDAIEQVVVWVCVLGLPIDYYGERFISLIGKHIWYSVKVDRNTLNRERGKYARLWVQVELTKPLLAIFSIKGRHYKVEYEGVHIICLNCGSFGVQEALHPKEEDSGMGVIEETPDQGHGLGTKLLFVFTVVINFNILECNFLPPKSLIYL</sequence>
<accession>A0A9D4X0R7</accession>
<dbReference type="Proteomes" id="UP001058974">
    <property type="component" value="Chromosome 5"/>
</dbReference>
<dbReference type="PANTHER" id="PTHR31286">
    <property type="entry name" value="GLYCINE-RICH CELL WALL STRUCTURAL PROTEIN 1.8-LIKE"/>
    <property type="match status" value="1"/>
</dbReference>
<reference evidence="1 2" key="1">
    <citation type="journal article" date="2022" name="Nat. Genet.">
        <title>Improved pea reference genome and pan-genome highlight genomic features and evolutionary characteristics.</title>
        <authorList>
            <person name="Yang T."/>
            <person name="Liu R."/>
            <person name="Luo Y."/>
            <person name="Hu S."/>
            <person name="Wang D."/>
            <person name="Wang C."/>
            <person name="Pandey M.K."/>
            <person name="Ge S."/>
            <person name="Xu Q."/>
            <person name="Li N."/>
            <person name="Li G."/>
            <person name="Huang Y."/>
            <person name="Saxena R.K."/>
            <person name="Ji Y."/>
            <person name="Li M."/>
            <person name="Yan X."/>
            <person name="He Y."/>
            <person name="Liu Y."/>
            <person name="Wang X."/>
            <person name="Xiang C."/>
            <person name="Varshney R.K."/>
            <person name="Ding H."/>
            <person name="Gao S."/>
            <person name="Zong X."/>
        </authorList>
    </citation>
    <scope>NUCLEOTIDE SEQUENCE [LARGE SCALE GENOMIC DNA]</scope>
    <source>
        <strain evidence="1 2">cv. Zhongwan 6</strain>
    </source>
</reference>
<protein>
    <recommendedName>
        <fullName evidence="3">DUF4283 domain-containing protein</fullName>
    </recommendedName>
</protein>
<comment type="caution">
    <text evidence="1">The sequence shown here is derived from an EMBL/GenBank/DDBJ whole genome shotgun (WGS) entry which is preliminary data.</text>
</comment>
<proteinExistence type="predicted"/>